<proteinExistence type="predicted"/>
<name>A0A194AI10_9BACT</name>
<feature type="domain" description="Ferrous iron transporter FeoA-like" evidence="1">
    <location>
        <begin position="1"/>
        <end position="41"/>
    </location>
</feature>
<accession>A0A194AI10</accession>
<comment type="caution">
    <text evidence="2">The sequence shown here is derived from an EMBL/GenBank/DDBJ whole genome shotgun (WGS) entry which is preliminary data.</text>
</comment>
<keyword evidence="3" id="KW-1185">Reference proteome</keyword>
<dbReference type="Pfam" id="PF04023">
    <property type="entry name" value="FeoA"/>
    <property type="match status" value="1"/>
</dbReference>
<dbReference type="AlphaFoldDB" id="A0A194AI10"/>
<dbReference type="Proteomes" id="UP000095200">
    <property type="component" value="Unassembled WGS sequence"/>
</dbReference>
<evidence type="ECO:0000313" key="3">
    <source>
        <dbReference type="Proteomes" id="UP000095200"/>
    </source>
</evidence>
<protein>
    <recommendedName>
        <fullName evidence="1">Ferrous iron transporter FeoA-like domain-containing protein</fullName>
    </recommendedName>
</protein>
<sequence>MGIQLEDVVQVVQSRPNGAVLIAKGENRLMLGGGMAQKIFVIKE</sequence>
<evidence type="ECO:0000259" key="1">
    <source>
        <dbReference type="Pfam" id="PF04023"/>
    </source>
</evidence>
<dbReference type="EMBL" id="BDFE01000020">
    <property type="protein sequence ID" value="GAU09717.1"/>
    <property type="molecule type" value="Genomic_DNA"/>
</dbReference>
<dbReference type="GO" id="GO:0046914">
    <property type="term" value="F:transition metal ion binding"/>
    <property type="evidence" value="ECO:0007669"/>
    <property type="project" value="InterPro"/>
</dbReference>
<reference evidence="3" key="1">
    <citation type="submission" date="2016-06" db="EMBL/GenBank/DDBJ databases">
        <title>Draft genome sequence of Desulfoplanes formicivorans strain Pf12B.</title>
        <authorList>
            <person name="Watanabe M."/>
            <person name="Kojima H."/>
            <person name="Fukui M."/>
        </authorList>
    </citation>
    <scope>NUCLEOTIDE SEQUENCE [LARGE SCALE GENOMIC DNA]</scope>
    <source>
        <strain evidence="3">Pf12B</strain>
    </source>
</reference>
<dbReference type="Gene3D" id="2.30.30.90">
    <property type="match status" value="1"/>
</dbReference>
<evidence type="ECO:0000313" key="2">
    <source>
        <dbReference type="EMBL" id="GAU09717.1"/>
    </source>
</evidence>
<dbReference type="InterPro" id="IPR007167">
    <property type="entry name" value="Fe-transptr_FeoA-like"/>
</dbReference>
<gene>
    <name evidence="2" type="ORF">DPF_2448</name>
</gene>
<organism evidence="2 3">
    <name type="scientific">Desulfoplanes formicivorans</name>
    <dbReference type="NCBI Taxonomy" id="1592317"/>
    <lineage>
        <taxon>Bacteria</taxon>
        <taxon>Pseudomonadati</taxon>
        <taxon>Thermodesulfobacteriota</taxon>
        <taxon>Desulfovibrionia</taxon>
        <taxon>Desulfovibrionales</taxon>
        <taxon>Desulfoplanaceae</taxon>
        <taxon>Desulfoplanes</taxon>
    </lineage>
</organism>
<dbReference type="InterPro" id="IPR038157">
    <property type="entry name" value="FeoA_core_dom"/>
</dbReference>
<dbReference type="STRING" id="1592317.DPF_2448"/>